<dbReference type="PANTHER" id="PTHR43639">
    <property type="entry name" value="OXIDOREDUCTASE, SHORT-CHAIN DEHYDROGENASE/REDUCTASE FAMILY (AFU_ORTHOLOGUE AFUA_5G02870)"/>
    <property type="match status" value="1"/>
</dbReference>
<dbReference type="PANTHER" id="PTHR43639:SF9">
    <property type="entry name" value="BLL5898 PROTEIN"/>
    <property type="match status" value="1"/>
</dbReference>
<evidence type="ECO:0000256" key="1">
    <source>
        <dbReference type="ARBA" id="ARBA00006484"/>
    </source>
</evidence>
<protein>
    <recommendedName>
        <fullName evidence="5">Dehydrogenase</fullName>
    </recommendedName>
</protein>
<accession>T0HBF1</accession>
<dbReference type="Proteomes" id="UP000015527">
    <property type="component" value="Unassembled WGS sequence"/>
</dbReference>
<dbReference type="eggNOG" id="COG1028">
    <property type="taxonomic scope" value="Bacteria"/>
</dbReference>
<keyword evidence="2" id="KW-0560">Oxidoreductase</keyword>
<evidence type="ECO:0000256" key="2">
    <source>
        <dbReference type="ARBA" id="ARBA00023002"/>
    </source>
</evidence>
<organism evidence="3 4">
    <name type="scientific">Novosphingobium lindaniclasticum LE124</name>
    <dbReference type="NCBI Taxonomy" id="1096930"/>
    <lineage>
        <taxon>Bacteria</taxon>
        <taxon>Pseudomonadati</taxon>
        <taxon>Pseudomonadota</taxon>
        <taxon>Alphaproteobacteria</taxon>
        <taxon>Sphingomonadales</taxon>
        <taxon>Sphingomonadaceae</taxon>
        <taxon>Novosphingobium</taxon>
    </lineage>
</organism>
<name>T0HBF1_9SPHN</name>
<evidence type="ECO:0000313" key="4">
    <source>
        <dbReference type="Proteomes" id="UP000015527"/>
    </source>
</evidence>
<dbReference type="FunFam" id="3.40.50.720:FF:000084">
    <property type="entry name" value="Short-chain dehydrogenase reductase"/>
    <property type="match status" value="1"/>
</dbReference>
<dbReference type="PRINTS" id="PR00081">
    <property type="entry name" value="GDHRDH"/>
</dbReference>
<dbReference type="PRINTS" id="PR00080">
    <property type="entry name" value="SDRFAMILY"/>
</dbReference>
<comment type="caution">
    <text evidence="3">The sequence shown here is derived from an EMBL/GenBank/DDBJ whole genome shotgun (WGS) entry which is preliminary data.</text>
</comment>
<dbReference type="EMBL" id="ATHL01000132">
    <property type="protein sequence ID" value="EQB09463.1"/>
    <property type="molecule type" value="Genomic_DNA"/>
</dbReference>
<proteinExistence type="inferred from homology"/>
<keyword evidence="4" id="KW-1185">Reference proteome</keyword>
<dbReference type="InterPro" id="IPR002347">
    <property type="entry name" value="SDR_fam"/>
</dbReference>
<sequence>MGRAAAVAFAREGAKVVGCDINEARGEQVVAEVTAFGGEMVSLQPVDLSVPDGASALINFALTQYGGVDILYNNAAMAYFDFFPAMTYETFSRTMREEVDIVFLLTREAWPHMVKRGGGSIINTGSIAARVGSKSQGSLAHTTAKGAVVAMTRQLAAEGGPHGIRVNSISPGFIRSAQTEPFIADTKVMDMISENFLIKRAGEAEEVASCAVYLASDESGYVTGADFLIDGGFTAI</sequence>
<dbReference type="InterPro" id="IPR036291">
    <property type="entry name" value="NAD(P)-bd_dom_sf"/>
</dbReference>
<evidence type="ECO:0000313" key="3">
    <source>
        <dbReference type="EMBL" id="EQB09463.1"/>
    </source>
</evidence>
<dbReference type="SUPFAM" id="SSF51735">
    <property type="entry name" value="NAD(P)-binding Rossmann-fold domains"/>
    <property type="match status" value="1"/>
</dbReference>
<reference evidence="3 4" key="1">
    <citation type="journal article" date="2013" name="Genome Announc.">
        <title>Genome Sequence of Novosphingobium lindaniclasticum LE124T, Isolated from a Hexachlorocyclohexane Dumpsite.</title>
        <authorList>
            <person name="Saxena A."/>
            <person name="Nayyar N."/>
            <person name="Sangwan N."/>
            <person name="Kumari R."/>
            <person name="Khurana J.P."/>
            <person name="Lal R."/>
        </authorList>
    </citation>
    <scope>NUCLEOTIDE SEQUENCE [LARGE SCALE GENOMIC DNA]</scope>
    <source>
        <strain evidence="3 4">LE124</strain>
    </source>
</reference>
<gene>
    <name evidence="3" type="ORF">L284_19670</name>
</gene>
<dbReference type="CDD" id="cd05233">
    <property type="entry name" value="SDR_c"/>
    <property type="match status" value="1"/>
</dbReference>
<dbReference type="PATRIC" id="fig|1096930.3.peg.3869"/>
<evidence type="ECO:0008006" key="5">
    <source>
        <dbReference type="Google" id="ProtNLM"/>
    </source>
</evidence>
<comment type="similarity">
    <text evidence="1">Belongs to the short-chain dehydrogenases/reductases (SDR) family.</text>
</comment>
<dbReference type="Gene3D" id="3.40.50.720">
    <property type="entry name" value="NAD(P)-binding Rossmann-like Domain"/>
    <property type="match status" value="1"/>
</dbReference>
<dbReference type="Pfam" id="PF13561">
    <property type="entry name" value="adh_short_C2"/>
    <property type="match status" value="1"/>
</dbReference>
<dbReference type="GO" id="GO:0016491">
    <property type="term" value="F:oxidoreductase activity"/>
    <property type="evidence" value="ECO:0007669"/>
    <property type="project" value="UniProtKB-KW"/>
</dbReference>
<dbReference type="AlphaFoldDB" id="T0HBF1"/>